<dbReference type="CDD" id="cd00673">
    <property type="entry name" value="AlaRS_core"/>
    <property type="match status" value="1"/>
</dbReference>
<dbReference type="SUPFAM" id="SSF101353">
    <property type="entry name" value="Putative anticodon-binding domain of alanyl-tRNA synthetase (AlaRS)"/>
    <property type="match status" value="1"/>
</dbReference>
<evidence type="ECO:0000256" key="7">
    <source>
        <dbReference type="ARBA" id="ARBA00022833"/>
    </source>
</evidence>
<dbReference type="SMART" id="SM00863">
    <property type="entry name" value="tRNA_SAD"/>
    <property type="match status" value="1"/>
</dbReference>
<keyword evidence="9 14" id="KW-0694">RNA-binding</keyword>
<dbReference type="InterPro" id="IPR023033">
    <property type="entry name" value="Ala_tRNA_ligase_euk/bac"/>
</dbReference>
<dbReference type="FunFam" id="3.10.310.40:FF:000001">
    <property type="entry name" value="Alanine--tRNA ligase"/>
    <property type="match status" value="1"/>
</dbReference>
<dbReference type="Gene3D" id="3.30.54.20">
    <property type="match status" value="1"/>
</dbReference>
<comment type="cofactor">
    <cofactor evidence="14">
        <name>Zn(2+)</name>
        <dbReference type="ChEBI" id="CHEBI:29105"/>
    </cofactor>
    <text evidence="14">Binds 1 zinc ion per subunit.</text>
</comment>
<feature type="binding site" evidence="14">
    <location>
        <position position="703"/>
    </location>
    <ligand>
        <name>Zn(2+)</name>
        <dbReference type="ChEBI" id="CHEBI:29105"/>
    </ligand>
</feature>
<dbReference type="Proteomes" id="UP000180254">
    <property type="component" value="Unassembled WGS sequence"/>
</dbReference>
<dbReference type="FunFam" id="3.30.930.10:FF:000004">
    <property type="entry name" value="Alanine--tRNA ligase"/>
    <property type="match status" value="1"/>
</dbReference>
<keyword evidence="7 14" id="KW-0862">Zinc</keyword>
<dbReference type="GO" id="GO:0000049">
    <property type="term" value="F:tRNA binding"/>
    <property type="evidence" value="ECO:0007669"/>
    <property type="project" value="UniProtKB-KW"/>
</dbReference>
<evidence type="ECO:0000313" key="17">
    <source>
        <dbReference type="EMBL" id="OHW63009.1"/>
    </source>
</evidence>
<dbReference type="Pfam" id="PF02272">
    <property type="entry name" value="DHHA1"/>
    <property type="match status" value="1"/>
</dbReference>
<dbReference type="Gene3D" id="6.10.250.550">
    <property type="match status" value="1"/>
</dbReference>
<feature type="coiled-coil region" evidence="15">
    <location>
        <begin position="751"/>
        <end position="792"/>
    </location>
</feature>
<comment type="caution">
    <text evidence="17">The sequence shown here is derived from an EMBL/GenBank/DDBJ whole genome shotgun (WGS) entry which is preliminary data.</text>
</comment>
<dbReference type="STRING" id="39480.EUAN_07930"/>
<feature type="binding site" evidence="14">
    <location>
        <position position="597"/>
    </location>
    <ligand>
        <name>Zn(2+)</name>
        <dbReference type="ChEBI" id="CHEBI:29105"/>
    </ligand>
</feature>
<dbReference type="GO" id="GO:0005524">
    <property type="term" value="F:ATP binding"/>
    <property type="evidence" value="ECO:0007669"/>
    <property type="project" value="UniProtKB-UniRule"/>
</dbReference>
<evidence type="ECO:0000256" key="3">
    <source>
        <dbReference type="ARBA" id="ARBA00022555"/>
    </source>
</evidence>
<dbReference type="NCBIfam" id="TIGR00344">
    <property type="entry name" value="alaS"/>
    <property type="match status" value="1"/>
</dbReference>
<evidence type="ECO:0000256" key="14">
    <source>
        <dbReference type="HAMAP-Rule" id="MF_00036"/>
    </source>
</evidence>
<dbReference type="InterPro" id="IPR045864">
    <property type="entry name" value="aa-tRNA-synth_II/BPL/LPL"/>
</dbReference>
<dbReference type="PROSITE" id="PS50860">
    <property type="entry name" value="AA_TRNA_LIGASE_II_ALA"/>
    <property type="match status" value="1"/>
</dbReference>
<evidence type="ECO:0000256" key="2">
    <source>
        <dbReference type="ARBA" id="ARBA00008226"/>
    </source>
</evidence>
<dbReference type="Gene3D" id="2.40.30.130">
    <property type="match status" value="1"/>
</dbReference>
<proteinExistence type="inferred from homology"/>
<dbReference type="GO" id="GO:0005829">
    <property type="term" value="C:cytosol"/>
    <property type="evidence" value="ECO:0007669"/>
    <property type="project" value="TreeGrafter"/>
</dbReference>
<evidence type="ECO:0000256" key="6">
    <source>
        <dbReference type="ARBA" id="ARBA00022741"/>
    </source>
</evidence>
<dbReference type="InterPro" id="IPR018164">
    <property type="entry name" value="Ala-tRNA-synth_IIc_N"/>
</dbReference>
<dbReference type="Pfam" id="PF01411">
    <property type="entry name" value="tRNA-synt_2c"/>
    <property type="match status" value="1"/>
</dbReference>
<dbReference type="SUPFAM" id="SSF50447">
    <property type="entry name" value="Translation proteins"/>
    <property type="match status" value="1"/>
</dbReference>
<comment type="domain">
    <text evidence="14">Consists of three domains; the N-terminal catalytic domain, the editing domain and the C-terminal C-Ala domain. The editing domain removes incorrectly charged amino acids, while the C-Ala domain, along with tRNA(Ala), serves as a bridge to cooperatively bring together the editing and aminoacylation centers thus stimulating deacylation of misacylated tRNAs.</text>
</comment>
<dbReference type="SUPFAM" id="SSF55186">
    <property type="entry name" value="ThrRS/AlaRS common domain"/>
    <property type="match status" value="1"/>
</dbReference>
<evidence type="ECO:0000256" key="1">
    <source>
        <dbReference type="ARBA" id="ARBA00004496"/>
    </source>
</evidence>
<dbReference type="InterPro" id="IPR003156">
    <property type="entry name" value="DHHA1_dom"/>
</dbReference>
<dbReference type="PANTHER" id="PTHR11777:SF9">
    <property type="entry name" value="ALANINE--TRNA LIGASE, CYTOPLASMIC"/>
    <property type="match status" value="1"/>
</dbReference>
<feature type="binding site" evidence="14">
    <location>
        <position position="699"/>
    </location>
    <ligand>
        <name>Zn(2+)</name>
        <dbReference type="ChEBI" id="CHEBI:29105"/>
    </ligand>
</feature>
<keyword evidence="4 14" id="KW-0436">Ligase</keyword>
<dbReference type="InterPro" id="IPR002318">
    <property type="entry name" value="Ala-tRNA-lgiase_IIc"/>
</dbReference>
<dbReference type="GO" id="GO:0002161">
    <property type="term" value="F:aminoacyl-tRNA deacylase activity"/>
    <property type="evidence" value="ECO:0007669"/>
    <property type="project" value="TreeGrafter"/>
</dbReference>
<keyword evidence="11 14" id="KW-0030">Aminoacyl-tRNA synthetase</keyword>
<dbReference type="GO" id="GO:0140096">
    <property type="term" value="F:catalytic activity, acting on a protein"/>
    <property type="evidence" value="ECO:0007669"/>
    <property type="project" value="UniProtKB-ARBA"/>
</dbReference>
<evidence type="ECO:0000256" key="4">
    <source>
        <dbReference type="ARBA" id="ARBA00022598"/>
    </source>
</evidence>
<name>A0A1S1VAZ6_9FIRM</name>
<dbReference type="InterPro" id="IPR009000">
    <property type="entry name" value="Transl_B-barrel_sf"/>
</dbReference>
<organism evidence="17 18">
    <name type="scientific">Andreesenia angusta</name>
    <dbReference type="NCBI Taxonomy" id="39480"/>
    <lineage>
        <taxon>Bacteria</taxon>
        <taxon>Bacillati</taxon>
        <taxon>Bacillota</taxon>
        <taxon>Tissierellia</taxon>
        <taxon>Tissierellales</taxon>
        <taxon>Gottschalkiaceae</taxon>
        <taxon>Andreesenia</taxon>
    </lineage>
</organism>
<sequence length="910" mass="101852">MSKVALNQEFLKLVHRWGEFFYVYYINRGDEFVENIGLHEIRSRFLEFFREKEHFVQKSYPLVPKNDKSLLLINAGMAPLKPYFLGTEEPPSKRMATSQKCVRTGDIENVGKTARHATFFEMLGSFSFGDYFKKEAIAWAWEFMTEKMGIPVEDLWVSVYLEDDEAFNIWNRDVGVSSHRIVRLGKEDNFWELEVGPCGPCSEIYIDRGAEYGCSNPDCKPGCDCDRYIEVWNLVFSQYDKDENGNYNLLEKPNIDTGMGLERIAAVLQKTDNIFEIDVMKSLISWVESRSGKTYKRDEKEGLSFRVIADHIRAVTFLVGDGVIPSNEGRGYVLRRLIRRASRHGKLLGINENFLKDLVAEVIESWKVEYDELVEKQSQIVKIVEIEEEKFQETIDQGIDILDGYMEDMVSNGQTELSGEKSFKLYDTYGFPLDLTKEILEEKGYSVDEAGFSSEMEAQRDRARKAREEADTAGWNKEGKADFSLDTEVEFKGYDSLSIESRVLAVYVDSKKVESISEGQEGIIVLEQTPFYPEGGGQVGDKGFMTSEGTTVKVLDTRKEGDVIFHIVKVLEGTVAIRDMVSAEVNKKSRMDTARNHSVTHILHQALKDVLGEHVNQAGSLVMPERMRFDFTHFEPVKKEELEKIEDIVNEQILSALDVVVEETSIDEARARGAQALFGEKYGETVRLVEIGDYSKELCGGTHIGNSSQIGMFKVVSEGGIASGTRRIEAVTGSEAYKYFKEQSETVDSVAQVLKANKKDIVTKAQNLSEEVRSLEKELNKLKSELALGNVDDIIKEKTSLGDVALVAKRLESVDADGLRDIADEIKSKLGSVVVVLSAVNDGKIVFTAMATKDLVKRGVHAGNILKEIAKMTGGGGGGRPDMAQAGGKDPEKLDEAMAAVSAIVESQLS</sequence>
<dbReference type="GO" id="GO:0004813">
    <property type="term" value="F:alanine-tRNA ligase activity"/>
    <property type="evidence" value="ECO:0007669"/>
    <property type="project" value="UniProtKB-UniRule"/>
</dbReference>
<dbReference type="InterPro" id="IPR018162">
    <property type="entry name" value="Ala-tRNA-ligase_IIc_anticod-bd"/>
</dbReference>
<dbReference type="EC" id="6.1.1.7" evidence="14"/>
<dbReference type="SUPFAM" id="SSF55681">
    <property type="entry name" value="Class II aaRS and biotin synthetases"/>
    <property type="match status" value="1"/>
</dbReference>
<dbReference type="FunFam" id="2.40.30.130:FF:000001">
    <property type="entry name" value="Alanine--tRNA ligase"/>
    <property type="match status" value="1"/>
</dbReference>
<evidence type="ECO:0000259" key="16">
    <source>
        <dbReference type="PROSITE" id="PS50860"/>
    </source>
</evidence>
<keyword evidence="6 14" id="KW-0547">Nucleotide-binding</keyword>
<dbReference type="PANTHER" id="PTHR11777">
    <property type="entry name" value="ALANYL-TRNA SYNTHETASE"/>
    <property type="match status" value="1"/>
</dbReference>
<comment type="subcellular location">
    <subcellularLocation>
        <location evidence="1 14">Cytoplasm</location>
    </subcellularLocation>
</comment>
<evidence type="ECO:0000256" key="5">
    <source>
        <dbReference type="ARBA" id="ARBA00022723"/>
    </source>
</evidence>
<dbReference type="GO" id="GO:0008270">
    <property type="term" value="F:zinc ion binding"/>
    <property type="evidence" value="ECO:0007669"/>
    <property type="project" value="UniProtKB-UniRule"/>
</dbReference>
<comment type="catalytic activity">
    <reaction evidence="13 14">
        <text>tRNA(Ala) + L-alanine + ATP = L-alanyl-tRNA(Ala) + AMP + diphosphate</text>
        <dbReference type="Rhea" id="RHEA:12540"/>
        <dbReference type="Rhea" id="RHEA-COMP:9657"/>
        <dbReference type="Rhea" id="RHEA-COMP:9923"/>
        <dbReference type="ChEBI" id="CHEBI:30616"/>
        <dbReference type="ChEBI" id="CHEBI:33019"/>
        <dbReference type="ChEBI" id="CHEBI:57972"/>
        <dbReference type="ChEBI" id="CHEBI:78442"/>
        <dbReference type="ChEBI" id="CHEBI:78497"/>
        <dbReference type="ChEBI" id="CHEBI:456215"/>
        <dbReference type="EC" id="6.1.1.7"/>
    </reaction>
</comment>
<dbReference type="FunFam" id="3.30.980.10:FF:000004">
    <property type="entry name" value="Alanine--tRNA ligase, cytoplasmic"/>
    <property type="match status" value="1"/>
</dbReference>
<keyword evidence="10 14" id="KW-0648">Protein biosynthesis</keyword>
<evidence type="ECO:0000256" key="15">
    <source>
        <dbReference type="SAM" id="Coils"/>
    </source>
</evidence>
<dbReference type="Gene3D" id="3.30.980.10">
    <property type="entry name" value="Threonyl-trna Synthetase, Chain A, domain 2"/>
    <property type="match status" value="1"/>
</dbReference>
<keyword evidence="15" id="KW-0175">Coiled coil</keyword>
<dbReference type="FunFam" id="3.30.54.20:FF:000001">
    <property type="entry name" value="Alanine--tRNA ligase"/>
    <property type="match status" value="1"/>
</dbReference>
<evidence type="ECO:0000256" key="10">
    <source>
        <dbReference type="ARBA" id="ARBA00022917"/>
    </source>
</evidence>
<gene>
    <name evidence="14 17" type="primary">alaS</name>
    <name evidence="17" type="ORF">EUAN_07930</name>
</gene>
<evidence type="ECO:0000313" key="18">
    <source>
        <dbReference type="Proteomes" id="UP000180254"/>
    </source>
</evidence>
<evidence type="ECO:0000256" key="11">
    <source>
        <dbReference type="ARBA" id="ARBA00023146"/>
    </source>
</evidence>
<evidence type="ECO:0000256" key="8">
    <source>
        <dbReference type="ARBA" id="ARBA00022840"/>
    </source>
</evidence>
<dbReference type="GO" id="GO:0016740">
    <property type="term" value="F:transferase activity"/>
    <property type="evidence" value="ECO:0007669"/>
    <property type="project" value="UniProtKB-ARBA"/>
</dbReference>
<dbReference type="InterPro" id="IPR012947">
    <property type="entry name" value="tRNA_SAD"/>
</dbReference>
<accession>A0A1S1VAZ6</accession>
<dbReference type="Gene3D" id="3.10.310.40">
    <property type="match status" value="1"/>
</dbReference>
<evidence type="ECO:0000256" key="9">
    <source>
        <dbReference type="ARBA" id="ARBA00022884"/>
    </source>
</evidence>
<comment type="function">
    <text evidence="12 14">Catalyzes the attachment of alanine to tRNA(Ala) in a two-step reaction: alanine is first activated by ATP to form Ala-AMP and then transferred to the acceptor end of tRNA(Ala). Also edits incorrectly charged Ser-tRNA(Ala) and Gly-tRNA(Ala) via its editing domain.</text>
</comment>
<dbReference type="PRINTS" id="PR00980">
    <property type="entry name" value="TRNASYNTHALA"/>
</dbReference>
<feature type="binding site" evidence="14">
    <location>
        <position position="601"/>
    </location>
    <ligand>
        <name>Zn(2+)</name>
        <dbReference type="ChEBI" id="CHEBI:29105"/>
    </ligand>
</feature>
<dbReference type="AlphaFoldDB" id="A0A1S1VAZ6"/>
<reference evidence="17 18" key="1">
    <citation type="submission" date="2016-09" db="EMBL/GenBank/DDBJ databases">
        <title>Genome sequence of Eubacterium angustum.</title>
        <authorList>
            <person name="Poehlein A."/>
            <person name="Daniel R."/>
        </authorList>
    </citation>
    <scope>NUCLEOTIDE SEQUENCE [LARGE SCALE GENOMIC DNA]</scope>
    <source>
        <strain evidence="17 18">DSM 1989</strain>
    </source>
</reference>
<dbReference type="InterPro" id="IPR018165">
    <property type="entry name" value="Ala-tRNA-synth_IIc_core"/>
</dbReference>
<evidence type="ECO:0000256" key="13">
    <source>
        <dbReference type="ARBA" id="ARBA00048300"/>
    </source>
</evidence>
<dbReference type="Gene3D" id="3.30.930.10">
    <property type="entry name" value="Bira Bifunctional Protein, Domain 2"/>
    <property type="match status" value="1"/>
</dbReference>
<keyword evidence="8 14" id="KW-0067">ATP-binding</keyword>
<protein>
    <recommendedName>
        <fullName evidence="14">Alanine--tRNA ligase</fullName>
        <ecNumber evidence="14">6.1.1.7</ecNumber>
    </recommendedName>
    <alternativeName>
        <fullName evidence="14">Alanyl-tRNA synthetase</fullName>
        <shortName evidence="14">AlaRS</shortName>
    </alternativeName>
</protein>
<evidence type="ECO:0000256" key="12">
    <source>
        <dbReference type="ARBA" id="ARBA00024779"/>
    </source>
</evidence>
<dbReference type="InterPro" id="IPR050058">
    <property type="entry name" value="Ala-tRNA_ligase"/>
</dbReference>
<keyword evidence="3 14" id="KW-0820">tRNA-binding</keyword>
<dbReference type="GO" id="GO:0006419">
    <property type="term" value="P:alanyl-tRNA aminoacylation"/>
    <property type="evidence" value="ECO:0007669"/>
    <property type="project" value="UniProtKB-UniRule"/>
</dbReference>
<keyword evidence="5 14" id="KW-0479">Metal-binding</keyword>
<keyword evidence="14" id="KW-0963">Cytoplasm</keyword>
<keyword evidence="18" id="KW-1185">Reference proteome</keyword>
<dbReference type="InterPro" id="IPR018163">
    <property type="entry name" value="Thr/Ala-tRNA-synth_IIc_edit"/>
</dbReference>
<comment type="similarity">
    <text evidence="2 14">Belongs to the class-II aminoacyl-tRNA synthetase family.</text>
</comment>
<dbReference type="EMBL" id="MKIE01000002">
    <property type="protein sequence ID" value="OHW63009.1"/>
    <property type="molecule type" value="Genomic_DNA"/>
</dbReference>
<feature type="domain" description="Alanyl-transfer RNA synthetases family profile" evidence="16">
    <location>
        <begin position="36"/>
        <end position="742"/>
    </location>
</feature>
<dbReference type="HAMAP" id="MF_00036_B">
    <property type="entry name" value="Ala_tRNA_synth_B"/>
    <property type="match status" value="1"/>
</dbReference>
<dbReference type="Pfam" id="PF07973">
    <property type="entry name" value="tRNA_SAD"/>
    <property type="match status" value="1"/>
</dbReference>